<evidence type="ECO:0000313" key="6">
    <source>
        <dbReference type="Proteomes" id="UP000320653"/>
    </source>
</evidence>
<dbReference type="OrthoDB" id="9793400at2"/>
<dbReference type="InterPro" id="IPR050204">
    <property type="entry name" value="AraC_XylS_family_regulators"/>
</dbReference>
<organism evidence="5 6">
    <name type="scientific">Neorhizobium alkalisoli</name>
    <dbReference type="NCBI Taxonomy" id="528178"/>
    <lineage>
        <taxon>Bacteria</taxon>
        <taxon>Pseudomonadati</taxon>
        <taxon>Pseudomonadota</taxon>
        <taxon>Alphaproteobacteria</taxon>
        <taxon>Hyphomicrobiales</taxon>
        <taxon>Rhizobiaceae</taxon>
        <taxon>Rhizobium/Agrobacterium group</taxon>
        <taxon>Neorhizobium</taxon>
    </lineage>
</organism>
<dbReference type="InterPro" id="IPR009057">
    <property type="entry name" value="Homeodomain-like_sf"/>
</dbReference>
<evidence type="ECO:0000256" key="3">
    <source>
        <dbReference type="ARBA" id="ARBA00023163"/>
    </source>
</evidence>
<keyword evidence="1" id="KW-0805">Transcription regulation</keyword>
<dbReference type="Pfam" id="PF12833">
    <property type="entry name" value="HTH_18"/>
    <property type="match status" value="1"/>
</dbReference>
<reference evidence="5 6" key="1">
    <citation type="submission" date="2019-06" db="EMBL/GenBank/DDBJ databases">
        <title>Sorghum-associated microbial communities from plants grown in Nebraska, USA.</title>
        <authorList>
            <person name="Schachtman D."/>
        </authorList>
    </citation>
    <scope>NUCLEOTIDE SEQUENCE [LARGE SCALE GENOMIC DNA]</scope>
    <source>
        <strain evidence="5 6">1225</strain>
    </source>
</reference>
<dbReference type="PROSITE" id="PS01124">
    <property type="entry name" value="HTH_ARAC_FAMILY_2"/>
    <property type="match status" value="1"/>
</dbReference>
<dbReference type="AlphaFoldDB" id="A0A561QPG6"/>
<comment type="caution">
    <text evidence="5">The sequence shown here is derived from an EMBL/GenBank/DDBJ whole genome shotgun (WGS) entry which is preliminary data.</text>
</comment>
<evidence type="ECO:0000259" key="4">
    <source>
        <dbReference type="PROSITE" id="PS01124"/>
    </source>
</evidence>
<dbReference type="SUPFAM" id="SSF46689">
    <property type="entry name" value="Homeodomain-like"/>
    <property type="match status" value="2"/>
</dbReference>
<protein>
    <submittedName>
        <fullName evidence="5">AraC family transcriptional regulator</fullName>
    </submittedName>
</protein>
<proteinExistence type="predicted"/>
<dbReference type="SMART" id="SM00342">
    <property type="entry name" value="HTH_ARAC"/>
    <property type="match status" value="1"/>
</dbReference>
<dbReference type="Proteomes" id="UP000320653">
    <property type="component" value="Unassembled WGS sequence"/>
</dbReference>
<dbReference type="EMBL" id="VIWP01000005">
    <property type="protein sequence ID" value="TWF52274.1"/>
    <property type="molecule type" value="Genomic_DNA"/>
</dbReference>
<dbReference type="GO" id="GO:0043565">
    <property type="term" value="F:sequence-specific DNA binding"/>
    <property type="evidence" value="ECO:0007669"/>
    <property type="project" value="InterPro"/>
</dbReference>
<name>A0A561QPG6_9HYPH</name>
<dbReference type="InterPro" id="IPR018060">
    <property type="entry name" value="HTH_AraC"/>
</dbReference>
<dbReference type="PANTHER" id="PTHR46796">
    <property type="entry name" value="HTH-TYPE TRANSCRIPTIONAL ACTIVATOR RHAS-RELATED"/>
    <property type="match status" value="1"/>
</dbReference>
<evidence type="ECO:0000256" key="1">
    <source>
        <dbReference type="ARBA" id="ARBA00023015"/>
    </source>
</evidence>
<gene>
    <name evidence="5" type="ORF">FHW37_105374</name>
</gene>
<dbReference type="Gene3D" id="1.10.10.60">
    <property type="entry name" value="Homeodomain-like"/>
    <property type="match status" value="2"/>
</dbReference>
<evidence type="ECO:0000256" key="2">
    <source>
        <dbReference type="ARBA" id="ARBA00023125"/>
    </source>
</evidence>
<feature type="domain" description="HTH araC/xylS-type" evidence="4">
    <location>
        <begin position="191"/>
        <end position="288"/>
    </location>
</feature>
<sequence>MDMSSSDFAERPVGPHISSVRMSAITVTRMRSEREDLPIAPPNAPDEAFYVITQLADMRHHRLWRGGNLVYDGGHTRGALAITDLREEWQCQHLSAFDNVRFQIPFAHIRAFALEIGRPEFTGLNCPAGTRDDVVLGLTQALLPALDDPNASSRLFLEQVTLAILTHLTQTYGGIYLSGPRKGVLAPWQEKRATEFLAAHINVDFSIAQLAEKCDLSRSYFIKAFRATFGRTPYRWLLEYRVARAKDLLLSQMPIAEVAVACGFADQSHMTRVFSDIAGEPPGNWRRLNRLQ</sequence>
<keyword evidence="2" id="KW-0238">DNA-binding</keyword>
<accession>A0A561QPG6</accession>
<dbReference type="PANTHER" id="PTHR46796:SF14">
    <property type="entry name" value="TRANSCRIPTIONAL REGULATORY PROTEIN"/>
    <property type="match status" value="1"/>
</dbReference>
<evidence type="ECO:0000313" key="5">
    <source>
        <dbReference type="EMBL" id="TWF52274.1"/>
    </source>
</evidence>
<keyword evidence="6" id="KW-1185">Reference proteome</keyword>
<dbReference type="GO" id="GO:0003700">
    <property type="term" value="F:DNA-binding transcription factor activity"/>
    <property type="evidence" value="ECO:0007669"/>
    <property type="project" value="InterPro"/>
</dbReference>
<keyword evidence="3" id="KW-0804">Transcription</keyword>